<reference evidence="1 2" key="1">
    <citation type="submission" date="2016-08" db="EMBL/GenBank/DDBJ databases">
        <title>Genomes of anaerobic fungi encode conserved fungal cellulosomes for biomass hydrolysis.</title>
        <authorList>
            <consortium name="DOE Joint Genome Institute"/>
            <person name="Haitjema C.H."/>
            <person name="Gilmore S.P."/>
            <person name="Henske J.K."/>
            <person name="Solomon K.V."/>
            <person name="De Groot R."/>
            <person name="Kuo A."/>
            <person name="Mondo S.J."/>
            <person name="Salamov A.A."/>
            <person name="Labutti K."/>
            <person name="Zhao Z."/>
            <person name="Chiniquy J."/>
            <person name="Barry K."/>
            <person name="Brewer H.M."/>
            <person name="Purvine S.O."/>
            <person name="Wright A.T."/>
            <person name="Boxma B."/>
            <person name="Van Alen T."/>
            <person name="Hackstein J.H."/>
            <person name="Baker S.E."/>
            <person name="Grigoriev I.V."/>
            <person name="O'Malley M.A."/>
        </authorList>
    </citation>
    <scope>NUCLEOTIDE SEQUENCE [LARGE SCALE GENOMIC DNA]</scope>
    <source>
        <strain evidence="2">finn</strain>
    </source>
</reference>
<dbReference type="Proteomes" id="UP000193719">
    <property type="component" value="Unassembled WGS sequence"/>
</dbReference>
<evidence type="ECO:0000313" key="2">
    <source>
        <dbReference type="Proteomes" id="UP000193719"/>
    </source>
</evidence>
<comment type="caution">
    <text evidence="1">The sequence shown here is derived from an EMBL/GenBank/DDBJ whole genome shotgun (WGS) entry which is preliminary data.</text>
</comment>
<sequence length="346" mass="41104">MFSSYKVDTNQLLNETNYENWKVRILGFLNAQGLIEYAENDVVANITKIKGVTNEVLKEAKKKENIAKIIIICNISDKALEKVRDLKTPYEIMKALKKEYDKSNFNKSTYWINKLENLKTNSICEYTDTFSNINEKNFILKKIERIKYIFATIPKEIRNRMTIPGREDIYEFMDSIEEQILSFLYEKRRSLGIDHGQGKEEKFDMMDIDSIKIFKPTHGKKQEFKNKDRRVKNKEIYCSICHKYRHSTEMCRYNLKYYFNTKYRKGRYHKSYKMNKPTYISNVEYNLSSLKETNICLDNIRPMFEKCTENVDPFKSIKSSITNGIEQNSKNDNDFTKKGVWIKSVL</sequence>
<evidence type="ECO:0000313" key="1">
    <source>
        <dbReference type="EMBL" id="ORX49229.1"/>
    </source>
</evidence>
<reference evidence="1 2" key="2">
    <citation type="submission" date="2016-08" db="EMBL/GenBank/DDBJ databases">
        <title>Pervasive Adenine N6-methylation of Active Genes in Fungi.</title>
        <authorList>
            <consortium name="DOE Joint Genome Institute"/>
            <person name="Mondo S.J."/>
            <person name="Dannebaum R.O."/>
            <person name="Kuo R.C."/>
            <person name="Labutti K."/>
            <person name="Haridas S."/>
            <person name="Kuo A."/>
            <person name="Salamov A."/>
            <person name="Ahrendt S.R."/>
            <person name="Lipzen A."/>
            <person name="Sullivan W."/>
            <person name="Andreopoulos W.B."/>
            <person name="Clum A."/>
            <person name="Lindquist E."/>
            <person name="Daum C."/>
            <person name="Ramamoorthy G.K."/>
            <person name="Gryganskyi A."/>
            <person name="Culley D."/>
            <person name="Magnuson J.K."/>
            <person name="James T.Y."/>
            <person name="O'Malley M.A."/>
            <person name="Stajich J.E."/>
            <person name="Spatafora J.W."/>
            <person name="Visel A."/>
            <person name="Grigoriev I.V."/>
        </authorList>
    </citation>
    <scope>NUCLEOTIDE SEQUENCE [LARGE SCALE GENOMIC DNA]</scope>
    <source>
        <strain evidence="2">finn</strain>
    </source>
</reference>
<proteinExistence type="predicted"/>
<dbReference type="Pfam" id="PF14223">
    <property type="entry name" value="Retrotran_gag_2"/>
    <property type="match status" value="1"/>
</dbReference>
<gene>
    <name evidence="1" type="ORF">BCR36DRAFT_370800</name>
</gene>
<protein>
    <recommendedName>
        <fullName evidence="3">DUF4219 domain-containing protein</fullName>
    </recommendedName>
</protein>
<organism evidence="1 2">
    <name type="scientific">Piromyces finnis</name>
    <dbReference type="NCBI Taxonomy" id="1754191"/>
    <lineage>
        <taxon>Eukaryota</taxon>
        <taxon>Fungi</taxon>
        <taxon>Fungi incertae sedis</taxon>
        <taxon>Chytridiomycota</taxon>
        <taxon>Chytridiomycota incertae sedis</taxon>
        <taxon>Neocallimastigomycetes</taxon>
        <taxon>Neocallimastigales</taxon>
        <taxon>Neocallimastigaceae</taxon>
        <taxon>Piromyces</taxon>
    </lineage>
</organism>
<dbReference type="EMBL" id="MCFH01000024">
    <property type="protein sequence ID" value="ORX49229.1"/>
    <property type="molecule type" value="Genomic_DNA"/>
</dbReference>
<keyword evidence="2" id="KW-1185">Reference proteome</keyword>
<dbReference type="AlphaFoldDB" id="A0A1Y1V7L8"/>
<name>A0A1Y1V7L8_9FUNG</name>
<accession>A0A1Y1V7L8</accession>
<evidence type="ECO:0008006" key="3">
    <source>
        <dbReference type="Google" id="ProtNLM"/>
    </source>
</evidence>